<dbReference type="Proteomes" id="UP001207588">
    <property type="component" value="Unassembled WGS sequence"/>
</dbReference>
<reference evidence="1" key="1">
    <citation type="submission" date="2020-07" db="EMBL/GenBank/DDBJ databases">
        <authorList>
            <person name="Pettersson B.M.F."/>
            <person name="Behra P.R.K."/>
            <person name="Ramesh M."/>
            <person name="Das S."/>
            <person name="Dasgupta S."/>
            <person name="Kirsebom L.A."/>
        </authorList>
    </citation>
    <scope>NUCLEOTIDE SEQUENCE</scope>
    <source>
        <strain evidence="1">DSM 45439</strain>
    </source>
</reference>
<gene>
    <name evidence="1" type="ORF">H7I91_16285</name>
</gene>
<dbReference type="AlphaFoldDB" id="A0AAW5S614"/>
<organism evidence="1 2">
    <name type="scientific">Mycobacterium bouchedurhonense</name>
    <dbReference type="NCBI Taxonomy" id="701041"/>
    <lineage>
        <taxon>Bacteria</taxon>
        <taxon>Bacillati</taxon>
        <taxon>Actinomycetota</taxon>
        <taxon>Actinomycetes</taxon>
        <taxon>Mycobacteriales</taxon>
        <taxon>Mycobacteriaceae</taxon>
        <taxon>Mycobacterium</taxon>
        <taxon>Mycobacterium avium complex (MAC)</taxon>
    </lineage>
</organism>
<protein>
    <submittedName>
        <fullName evidence="1">TniQ family protein</fullName>
    </submittedName>
</protein>
<comment type="caution">
    <text evidence="1">The sequence shown here is derived from an EMBL/GenBank/DDBJ whole genome shotgun (WGS) entry which is preliminary data.</text>
</comment>
<evidence type="ECO:0000313" key="1">
    <source>
        <dbReference type="EMBL" id="MCV6990821.1"/>
    </source>
</evidence>
<proteinExistence type="predicted"/>
<sequence>MSAGATHRQLPVRVDPREGEAIDSWLEATARQIKATVGAVARAADLQIASRPDWIRWVSADQLRAVQAATGVPREAVRAMTLSTYDGVALELDPVSHRRFRSAL</sequence>
<reference evidence="1" key="2">
    <citation type="journal article" date="2022" name="BMC Genomics">
        <title>Comparative genome analysis of mycobacteria focusing on tRNA and non-coding RNA.</title>
        <authorList>
            <person name="Behra P.R.K."/>
            <person name="Pettersson B.M.F."/>
            <person name="Ramesh M."/>
            <person name="Das S."/>
            <person name="Dasgupta S."/>
            <person name="Kirsebom L.A."/>
        </authorList>
    </citation>
    <scope>NUCLEOTIDE SEQUENCE</scope>
    <source>
        <strain evidence="1">DSM 45439</strain>
    </source>
</reference>
<name>A0AAW5S614_MYCBC</name>
<dbReference type="EMBL" id="JACKTG010000049">
    <property type="protein sequence ID" value="MCV6990821.1"/>
    <property type="molecule type" value="Genomic_DNA"/>
</dbReference>
<accession>A0AAW5S614</accession>
<evidence type="ECO:0000313" key="2">
    <source>
        <dbReference type="Proteomes" id="UP001207588"/>
    </source>
</evidence>